<protein>
    <submittedName>
        <fullName evidence="1">Uncharacterized protein</fullName>
    </submittedName>
</protein>
<dbReference type="EMBL" id="FOIJ01000004">
    <property type="protein sequence ID" value="SET77124.1"/>
    <property type="molecule type" value="Genomic_DNA"/>
</dbReference>
<evidence type="ECO:0000313" key="2">
    <source>
        <dbReference type="Proteomes" id="UP000199181"/>
    </source>
</evidence>
<evidence type="ECO:0000313" key="1">
    <source>
        <dbReference type="EMBL" id="SET77124.1"/>
    </source>
</evidence>
<proteinExistence type="predicted"/>
<dbReference type="Proteomes" id="UP000199181">
    <property type="component" value="Unassembled WGS sequence"/>
</dbReference>
<reference evidence="2" key="1">
    <citation type="submission" date="2016-10" db="EMBL/GenBank/DDBJ databases">
        <authorList>
            <person name="Varghese N."/>
            <person name="Submissions S."/>
        </authorList>
    </citation>
    <scope>NUCLEOTIDE SEQUENCE [LARGE SCALE GENOMIC DNA]</scope>
    <source>
        <strain evidence="2">DSM 16858</strain>
    </source>
</reference>
<dbReference type="AlphaFoldDB" id="A0A1I0H0U5"/>
<gene>
    <name evidence="1" type="ORF">SAMN05443639_104259</name>
</gene>
<name>A0A1I0H0U5_9BACT</name>
<organism evidence="1 2">
    <name type="scientific">Stigmatella erecta</name>
    <dbReference type="NCBI Taxonomy" id="83460"/>
    <lineage>
        <taxon>Bacteria</taxon>
        <taxon>Pseudomonadati</taxon>
        <taxon>Myxococcota</taxon>
        <taxon>Myxococcia</taxon>
        <taxon>Myxococcales</taxon>
        <taxon>Cystobacterineae</taxon>
        <taxon>Archangiaceae</taxon>
        <taxon>Stigmatella</taxon>
    </lineage>
</organism>
<keyword evidence="2" id="KW-1185">Reference proteome</keyword>
<dbReference type="RefSeq" id="WP_245767363.1">
    <property type="nucleotide sequence ID" value="NZ_FOIJ01000004.1"/>
</dbReference>
<sequence>MASDSRSASQFFVLQADLLGSCDTQYSKAEPVHRGEAPLCPQCGSILGMLPWLPPCRAEVELQGQDFGDFVEGPGNEVLISERTADAFRKEALTGLLGFHPVEVGRIKRKRKGPHIAEAPRYFSVTACFGHGAVDEARSRLRHVQPVKCPECRSAGLESIHGFALEAGSWRNEDVFYARGLQGLIVVSERFAGFVRKHGLTNLRLTPTEEYIWDPLRLGAP</sequence>
<accession>A0A1I0H0U5</accession>